<evidence type="ECO:0000256" key="1">
    <source>
        <dbReference type="SAM" id="MobiDB-lite"/>
    </source>
</evidence>
<dbReference type="GO" id="GO:0005783">
    <property type="term" value="C:endoplasmic reticulum"/>
    <property type="evidence" value="ECO:0007669"/>
    <property type="project" value="TreeGrafter"/>
</dbReference>
<keyword evidence="3" id="KW-1185">Reference proteome</keyword>
<dbReference type="Proteomes" id="UP000650467">
    <property type="component" value="Unassembled WGS sequence"/>
</dbReference>
<dbReference type="GO" id="GO:0004620">
    <property type="term" value="F:phospholipase activity"/>
    <property type="evidence" value="ECO:0007669"/>
    <property type="project" value="TreeGrafter"/>
</dbReference>
<comment type="caution">
    <text evidence="2">The sequence shown here is derived from an EMBL/GenBank/DDBJ whole genome shotgun (WGS) entry which is preliminary data.</text>
</comment>
<dbReference type="GO" id="GO:0071944">
    <property type="term" value="C:cell periphery"/>
    <property type="evidence" value="ECO:0007669"/>
    <property type="project" value="TreeGrafter"/>
</dbReference>
<dbReference type="InterPro" id="IPR036770">
    <property type="entry name" value="Ankyrin_rpt-contain_sf"/>
</dbReference>
<evidence type="ECO:0000313" key="2">
    <source>
        <dbReference type="EMBL" id="KAG2422934.1"/>
    </source>
</evidence>
<proteinExistence type="predicted"/>
<feature type="region of interest" description="Disordered" evidence="1">
    <location>
        <begin position="620"/>
        <end position="639"/>
    </location>
</feature>
<gene>
    <name evidence="2" type="ORF">HXX76_015685</name>
</gene>
<dbReference type="Gene3D" id="1.25.40.20">
    <property type="entry name" value="Ankyrin repeat-containing domain"/>
    <property type="match status" value="2"/>
</dbReference>
<evidence type="ECO:0000313" key="3">
    <source>
        <dbReference type="Proteomes" id="UP000650467"/>
    </source>
</evidence>
<reference evidence="2" key="1">
    <citation type="journal article" date="2020" name="bioRxiv">
        <title>Comparative genomics of Chlamydomonas.</title>
        <authorList>
            <person name="Craig R.J."/>
            <person name="Hasan A.R."/>
            <person name="Ness R.W."/>
            <person name="Keightley P.D."/>
        </authorList>
    </citation>
    <scope>NUCLEOTIDE SEQUENCE</scope>
    <source>
        <strain evidence="2">SAG 7.73</strain>
    </source>
</reference>
<name>A0A835S9R1_CHLIN</name>
<dbReference type="PANTHER" id="PTHR12393:SF6">
    <property type="entry name" value="SPHINGOMYELIN PHOSPHODIESTERASE 2"/>
    <property type="match status" value="1"/>
</dbReference>
<organism evidence="2 3">
    <name type="scientific">Chlamydomonas incerta</name>
    <dbReference type="NCBI Taxonomy" id="51695"/>
    <lineage>
        <taxon>Eukaryota</taxon>
        <taxon>Viridiplantae</taxon>
        <taxon>Chlorophyta</taxon>
        <taxon>core chlorophytes</taxon>
        <taxon>Chlorophyceae</taxon>
        <taxon>CS clade</taxon>
        <taxon>Chlamydomonadales</taxon>
        <taxon>Chlamydomonadaceae</taxon>
        <taxon>Chlamydomonas</taxon>
    </lineage>
</organism>
<feature type="compositionally biased region" description="Low complexity" evidence="1">
    <location>
        <begin position="620"/>
        <end position="633"/>
    </location>
</feature>
<dbReference type="AlphaFoldDB" id="A0A835S9R1"/>
<dbReference type="GO" id="GO:0030149">
    <property type="term" value="P:sphingolipid catabolic process"/>
    <property type="evidence" value="ECO:0007669"/>
    <property type="project" value="TreeGrafter"/>
</dbReference>
<accession>A0A835S9R1</accession>
<dbReference type="GO" id="GO:0046513">
    <property type="term" value="P:ceramide biosynthetic process"/>
    <property type="evidence" value="ECO:0007669"/>
    <property type="project" value="TreeGrafter"/>
</dbReference>
<protein>
    <recommendedName>
        <fullName evidence="4">Ankyrin repeat domain-containing protein</fullName>
    </recommendedName>
</protein>
<evidence type="ECO:0008006" key="4">
    <source>
        <dbReference type="Google" id="ProtNLM"/>
    </source>
</evidence>
<dbReference type="SUPFAM" id="SSF48403">
    <property type="entry name" value="Ankyrin repeat"/>
    <property type="match status" value="1"/>
</dbReference>
<dbReference type="EMBL" id="JAEHOC010000090">
    <property type="protein sequence ID" value="KAG2422934.1"/>
    <property type="molecule type" value="Genomic_DNA"/>
</dbReference>
<dbReference type="PANTHER" id="PTHR12393">
    <property type="entry name" value="SPHINGOMYELIN PHOSPHODIESTERASE RELATED"/>
    <property type="match status" value="1"/>
</dbReference>
<dbReference type="GO" id="GO:0016020">
    <property type="term" value="C:membrane"/>
    <property type="evidence" value="ECO:0007669"/>
    <property type="project" value="TreeGrafter"/>
</dbReference>
<sequence length="688" mass="74265">MFVPKTRTYRTRSVVKKEQYRSAQKVWIPEVVERIASFLPPNVIALSLRLVNKATAKLFSAPQHKWIVVSQGLPIHAYTAALHADAPHTWPFTRRRQFVCCAARSGNLEAVEAALESTGLNAEGWLLTAAAGAPLAPGRALALCKRLLDWGCPVGGRTAAAAAEVEWQRELQAQDMLSAAAGAGHADVVEWLLAPVPPLGGAWTDEAVYAAAETGHVALARLLLASCPEERKHELCVIELLKAAAQGYGLEEFERTHGDWLGGRRERLQADFREQRPDGFTVDFDKADLEALLAAAAGSPTPCWLGKLDALLWRHLGEVGAAWLAARPGTLSRVFGAAMSAPDGISRVGLLWEQRGWRPGDGLEAALAAAGARGDTAAVRYLFEQLGASADMHFKPRKVCYYEPSDALRLPAKRGHLQVLQLMAAHGVRCCDKPFRAVAVAAAAAGHLQLLRWHLGQGALFKSDIEAGGEVRSDSDIEEYGPVDNIDDVVDKVLQAALRAGHADVVRYALVEERAEPLWPPTMWMQAATARSVALLELLASLGYPAGTVVEVYEAAGDDVPVLRVLARLRFCGSDAHHALIALLEDPGVPLAELRWLLEGDPPGACAPGAASASAAATVAAGPSRPSGSGQPGHKAVFPGPAARRLLQDEAQWQRAMEAVRGRGRGREAREVRAWLEYWRRELQGHKW</sequence>
<dbReference type="OrthoDB" id="10489857at2759"/>